<dbReference type="FunFam" id="1.10.940.10:FF:000006">
    <property type="entry name" value="16S rRNA (Cytosine(967)-C(5))-methyltransferase RsmB"/>
    <property type="match status" value="1"/>
</dbReference>
<dbReference type="Gene3D" id="3.40.50.150">
    <property type="entry name" value="Vaccinia Virus protein VP39"/>
    <property type="match status" value="1"/>
</dbReference>
<dbReference type="InterPro" id="IPR035926">
    <property type="entry name" value="NusB-like_sf"/>
</dbReference>
<name>A0A2T6BYR3_9BACL</name>
<dbReference type="GO" id="GO:0008649">
    <property type="term" value="F:rRNA methyltransferase activity"/>
    <property type="evidence" value="ECO:0007669"/>
    <property type="project" value="InterPro"/>
</dbReference>
<comment type="caution">
    <text evidence="16">The sequence shown here is derived from an EMBL/GenBank/DDBJ whole genome shotgun (WGS) entry which is preliminary data.</text>
</comment>
<evidence type="ECO:0000256" key="5">
    <source>
        <dbReference type="ARBA" id="ARBA00022490"/>
    </source>
</evidence>
<keyword evidence="5" id="KW-0963">Cytoplasm</keyword>
<evidence type="ECO:0000313" key="17">
    <source>
        <dbReference type="Proteomes" id="UP000244240"/>
    </source>
</evidence>
<evidence type="ECO:0000256" key="8">
    <source>
        <dbReference type="ARBA" id="ARBA00022679"/>
    </source>
</evidence>
<keyword evidence="9 14" id="KW-0949">S-adenosyl-L-methionine</keyword>
<dbReference type="Pfam" id="PF22458">
    <property type="entry name" value="RsmF-B_ferredox"/>
    <property type="match status" value="1"/>
</dbReference>
<dbReference type="InterPro" id="IPR004573">
    <property type="entry name" value="rRNA_ssu_MeTfrase_B"/>
</dbReference>
<comment type="similarity">
    <text evidence="3 14">Belongs to the class I-like SAM-binding methyltransferase superfamily. RsmB/NOP family.</text>
</comment>
<keyword evidence="17" id="KW-1185">Reference proteome</keyword>
<reference evidence="16 17" key="1">
    <citation type="submission" date="2018-04" db="EMBL/GenBank/DDBJ databases">
        <title>Genomic Encyclopedia of Archaeal and Bacterial Type Strains, Phase II (KMG-II): from individual species to whole genera.</title>
        <authorList>
            <person name="Goeker M."/>
        </authorList>
    </citation>
    <scope>NUCLEOTIDE SEQUENCE [LARGE SCALE GENOMIC DNA]</scope>
    <source>
        <strain evidence="16 17">DSM 45787</strain>
    </source>
</reference>
<feature type="active site" description="Nucleophile" evidence="14">
    <location>
        <position position="386"/>
    </location>
</feature>
<evidence type="ECO:0000256" key="9">
    <source>
        <dbReference type="ARBA" id="ARBA00022691"/>
    </source>
</evidence>
<evidence type="ECO:0000256" key="3">
    <source>
        <dbReference type="ARBA" id="ARBA00007494"/>
    </source>
</evidence>
<keyword evidence="6" id="KW-0698">rRNA processing</keyword>
<evidence type="ECO:0000256" key="13">
    <source>
        <dbReference type="ARBA" id="ARBA00047283"/>
    </source>
</evidence>
<gene>
    <name evidence="16" type="ORF">C8P63_10714</name>
</gene>
<dbReference type="GO" id="GO:0006355">
    <property type="term" value="P:regulation of DNA-templated transcription"/>
    <property type="evidence" value="ECO:0007669"/>
    <property type="project" value="InterPro"/>
</dbReference>
<feature type="domain" description="SAM-dependent MTase RsmB/NOP-type" evidence="15">
    <location>
        <begin position="173"/>
        <end position="452"/>
    </location>
</feature>
<comment type="subcellular location">
    <subcellularLocation>
        <location evidence="2">Cytoplasm</location>
    </subcellularLocation>
</comment>
<dbReference type="CDD" id="cd02440">
    <property type="entry name" value="AdoMet_MTases"/>
    <property type="match status" value="1"/>
</dbReference>
<evidence type="ECO:0000259" key="15">
    <source>
        <dbReference type="PROSITE" id="PS51686"/>
    </source>
</evidence>
<feature type="binding site" evidence="14">
    <location>
        <begin position="265"/>
        <end position="271"/>
    </location>
    <ligand>
        <name>S-adenosyl-L-methionine</name>
        <dbReference type="ChEBI" id="CHEBI:59789"/>
    </ligand>
</feature>
<dbReference type="InterPro" id="IPR006027">
    <property type="entry name" value="NusB_RsmB_TIM44"/>
</dbReference>
<keyword evidence="7 14" id="KW-0489">Methyltransferase</keyword>
<dbReference type="Gene3D" id="1.10.940.10">
    <property type="entry name" value="NusB-like"/>
    <property type="match status" value="1"/>
</dbReference>
<organism evidence="16 17">
    <name type="scientific">Melghirimyces profundicolus</name>
    <dbReference type="NCBI Taxonomy" id="1242148"/>
    <lineage>
        <taxon>Bacteria</taxon>
        <taxon>Bacillati</taxon>
        <taxon>Bacillota</taxon>
        <taxon>Bacilli</taxon>
        <taxon>Bacillales</taxon>
        <taxon>Thermoactinomycetaceae</taxon>
        <taxon>Melghirimyces</taxon>
    </lineage>
</organism>
<evidence type="ECO:0000256" key="2">
    <source>
        <dbReference type="ARBA" id="ARBA00004496"/>
    </source>
</evidence>
<dbReference type="InterPro" id="IPR018314">
    <property type="entry name" value="RsmB/NOL1/NOP2-like_CS"/>
</dbReference>
<evidence type="ECO:0000256" key="12">
    <source>
        <dbReference type="ARBA" id="ARBA00031088"/>
    </source>
</evidence>
<accession>A0A2T6BYR3</accession>
<keyword evidence="10 14" id="KW-0694">RNA-binding</keyword>
<dbReference type="InterPro" id="IPR049560">
    <property type="entry name" value="MeTrfase_RsmB-F_NOP2_cat"/>
</dbReference>
<dbReference type="FunFam" id="3.40.50.150:FF:000257">
    <property type="entry name" value="16S rRNA methyltransferase"/>
    <property type="match status" value="1"/>
</dbReference>
<dbReference type="PRINTS" id="PR02008">
    <property type="entry name" value="RCMTFAMILY"/>
</dbReference>
<dbReference type="NCBIfam" id="NF011494">
    <property type="entry name" value="PRK14902.1"/>
    <property type="match status" value="1"/>
</dbReference>
<dbReference type="InterPro" id="IPR029063">
    <property type="entry name" value="SAM-dependent_MTases_sf"/>
</dbReference>
<dbReference type="PANTHER" id="PTHR22807">
    <property type="entry name" value="NOP2 YEAST -RELATED NOL1/NOP2/FMU SUN DOMAIN-CONTAINING"/>
    <property type="match status" value="1"/>
</dbReference>
<dbReference type="InterPro" id="IPR023267">
    <property type="entry name" value="RCMT"/>
</dbReference>
<dbReference type="GO" id="GO:0003723">
    <property type="term" value="F:RNA binding"/>
    <property type="evidence" value="ECO:0007669"/>
    <property type="project" value="UniProtKB-UniRule"/>
</dbReference>
<dbReference type="PROSITE" id="PS51686">
    <property type="entry name" value="SAM_MT_RSMB_NOP"/>
    <property type="match status" value="1"/>
</dbReference>
<evidence type="ECO:0000256" key="7">
    <source>
        <dbReference type="ARBA" id="ARBA00022603"/>
    </source>
</evidence>
<dbReference type="Gene3D" id="3.30.70.1170">
    <property type="entry name" value="Sun protein, domain 3"/>
    <property type="match status" value="1"/>
</dbReference>
<feature type="binding site" evidence="14">
    <location>
        <position position="333"/>
    </location>
    <ligand>
        <name>S-adenosyl-L-methionine</name>
        <dbReference type="ChEBI" id="CHEBI:59789"/>
    </ligand>
</feature>
<dbReference type="InterPro" id="IPR048019">
    <property type="entry name" value="RsmB-like_N"/>
</dbReference>
<dbReference type="Pfam" id="PF01029">
    <property type="entry name" value="NusB"/>
    <property type="match status" value="1"/>
</dbReference>
<dbReference type="EMBL" id="QBKR01000007">
    <property type="protein sequence ID" value="PTX61220.1"/>
    <property type="molecule type" value="Genomic_DNA"/>
</dbReference>
<feature type="binding site" evidence="14">
    <location>
        <position position="316"/>
    </location>
    <ligand>
        <name>S-adenosyl-L-methionine</name>
        <dbReference type="ChEBI" id="CHEBI:59789"/>
    </ligand>
</feature>
<sequence length="453" mass="50636">MARRKTARDVALDVLMAVEERGAYSNLLLNDALTKSGLSSRDRGLATELVYGTIQRRNTLDWILNGLVKKGVTSLEPWVRHLLRMGIYQLRYLDRIPGRAAVHETVRMAKERGHRGVSGLVNGVLRSYQRRRREWTLPEDPETPEKLALATSHPEWMVRRLMEVYGKETARAVLEAGNRPPRTAVRVNPLKSDRETVARLLSEQNPGMEVEASPLSSQGLILKGGGNPARGLLFREGWVTIQDESSMLVSEVVDPRPGERVLDGCAAPGGKTGHLGERMKNEGVLFSCDLHPHKIRLIEDQVRRLGLTIVEARRADLRELPGNVEPFDRVLLDAPCSGLGVIRRKPDIKWSKEPREVASLTSLQAQLLDAAAELVVPGGTLVYSTCTLEPKENAEQVSAFLERHPEFRPDGSLEDRLPEAVREKALRGEGWVQILPHHFDSDGFFIARMIKAK</sequence>
<dbReference type="AlphaFoldDB" id="A0A2T6BYR3"/>
<dbReference type="PANTHER" id="PTHR22807:SF53">
    <property type="entry name" value="RIBOSOMAL RNA SMALL SUBUNIT METHYLTRANSFERASE B-RELATED"/>
    <property type="match status" value="1"/>
</dbReference>
<dbReference type="PROSITE" id="PS01153">
    <property type="entry name" value="NOL1_NOP2_SUN"/>
    <property type="match status" value="1"/>
</dbReference>
<dbReference type="NCBIfam" id="TIGR00563">
    <property type="entry name" value="rsmB"/>
    <property type="match status" value="1"/>
</dbReference>
<dbReference type="Proteomes" id="UP000244240">
    <property type="component" value="Unassembled WGS sequence"/>
</dbReference>
<evidence type="ECO:0000313" key="16">
    <source>
        <dbReference type="EMBL" id="PTX61220.1"/>
    </source>
</evidence>
<evidence type="ECO:0000256" key="4">
    <source>
        <dbReference type="ARBA" id="ARBA00012140"/>
    </source>
</evidence>
<feature type="binding site" evidence="14">
    <location>
        <position position="289"/>
    </location>
    <ligand>
        <name>S-adenosyl-L-methionine</name>
        <dbReference type="ChEBI" id="CHEBI:59789"/>
    </ligand>
</feature>
<evidence type="ECO:0000256" key="11">
    <source>
        <dbReference type="ARBA" id="ARBA00030399"/>
    </source>
</evidence>
<dbReference type="InterPro" id="IPR001678">
    <property type="entry name" value="MeTrfase_RsmB-F_NOP2_dom"/>
</dbReference>
<dbReference type="SUPFAM" id="SSF53335">
    <property type="entry name" value="S-adenosyl-L-methionine-dependent methyltransferases"/>
    <property type="match status" value="1"/>
</dbReference>
<evidence type="ECO:0000256" key="14">
    <source>
        <dbReference type="PROSITE-ProRule" id="PRU01023"/>
    </source>
</evidence>
<protein>
    <recommendedName>
        <fullName evidence="4">16S rRNA (cytosine(967)-C(5))-methyltransferase</fullName>
        <ecNumber evidence="4">2.1.1.176</ecNumber>
    </recommendedName>
    <alternativeName>
        <fullName evidence="11">16S rRNA m5C967 methyltransferase</fullName>
    </alternativeName>
    <alternativeName>
        <fullName evidence="12">rRNA (cytosine-C(5)-)-methyltransferase RsmB</fullName>
    </alternativeName>
</protein>
<comment type="function">
    <text evidence="1">Specifically methylates the cytosine at position 967 (m5C967) of 16S rRNA.</text>
</comment>
<evidence type="ECO:0000256" key="6">
    <source>
        <dbReference type="ARBA" id="ARBA00022552"/>
    </source>
</evidence>
<keyword evidence="8 14" id="KW-0808">Transferase</keyword>
<dbReference type="OrthoDB" id="9810297at2"/>
<dbReference type="SUPFAM" id="SSF48013">
    <property type="entry name" value="NusB-like"/>
    <property type="match status" value="1"/>
</dbReference>
<dbReference type="RefSeq" id="WP_108022524.1">
    <property type="nucleotide sequence ID" value="NZ_QBKR01000007.1"/>
</dbReference>
<comment type="catalytic activity">
    <reaction evidence="13">
        <text>cytidine(967) in 16S rRNA + S-adenosyl-L-methionine = 5-methylcytidine(967) in 16S rRNA + S-adenosyl-L-homocysteine + H(+)</text>
        <dbReference type="Rhea" id="RHEA:42748"/>
        <dbReference type="Rhea" id="RHEA-COMP:10219"/>
        <dbReference type="Rhea" id="RHEA-COMP:10220"/>
        <dbReference type="ChEBI" id="CHEBI:15378"/>
        <dbReference type="ChEBI" id="CHEBI:57856"/>
        <dbReference type="ChEBI" id="CHEBI:59789"/>
        <dbReference type="ChEBI" id="CHEBI:74483"/>
        <dbReference type="ChEBI" id="CHEBI:82748"/>
        <dbReference type="EC" id="2.1.1.176"/>
    </reaction>
</comment>
<evidence type="ECO:0000256" key="1">
    <source>
        <dbReference type="ARBA" id="ARBA00002724"/>
    </source>
</evidence>
<dbReference type="Pfam" id="PF01189">
    <property type="entry name" value="Methyltr_RsmB-F"/>
    <property type="match status" value="1"/>
</dbReference>
<evidence type="ECO:0000256" key="10">
    <source>
        <dbReference type="ARBA" id="ARBA00022884"/>
    </source>
</evidence>
<dbReference type="CDD" id="cd00620">
    <property type="entry name" value="Methyltransferase_Sun"/>
    <property type="match status" value="1"/>
</dbReference>
<dbReference type="InterPro" id="IPR054728">
    <property type="entry name" value="RsmB-like_ferredoxin"/>
</dbReference>
<dbReference type="EC" id="2.1.1.176" evidence="4"/>
<proteinExistence type="inferred from homology"/>
<dbReference type="GO" id="GO:0005737">
    <property type="term" value="C:cytoplasm"/>
    <property type="evidence" value="ECO:0007669"/>
    <property type="project" value="UniProtKB-SubCell"/>
</dbReference>